<evidence type="ECO:0000313" key="1">
    <source>
        <dbReference type="EMBL" id="PQP91816.1"/>
    </source>
</evidence>
<dbReference type="Proteomes" id="UP000250321">
    <property type="component" value="Unassembled WGS sequence"/>
</dbReference>
<evidence type="ECO:0000313" key="2">
    <source>
        <dbReference type="Proteomes" id="UP000250321"/>
    </source>
</evidence>
<proteinExistence type="predicted"/>
<keyword evidence="2" id="KW-1185">Reference proteome</keyword>
<protein>
    <submittedName>
        <fullName evidence="1">Uncharacterized protein</fullName>
    </submittedName>
</protein>
<dbReference type="AlphaFoldDB" id="A0A314XIE9"/>
<reference evidence="1 2" key="1">
    <citation type="submission" date="2018-02" db="EMBL/GenBank/DDBJ databases">
        <title>Draft genome of wild Prunus yedoensis var. nudiflora.</title>
        <authorList>
            <person name="Baek S."/>
            <person name="Kim J.-H."/>
            <person name="Choi K."/>
            <person name="Kim G.-B."/>
            <person name="Cho A."/>
            <person name="Jang H."/>
            <person name="Shin C.-H."/>
            <person name="Yu H.-J."/>
            <person name="Mun J.-H."/>
        </authorList>
    </citation>
    <scope>NUCLEOTIDE SEQUENCE [LARGE SCALE GENOMIC DNA]</scope>
    <source>
        <strain evidence="2">cv. Jeju island</strain>
        <tissue evidence="1">Leaf</tissue>
    </source>
</reference>
<accession>A0A314XIE9</accession>
<comment type="caution">
    <text evidence="1">The sequence shown here is derived from an EMBL/GenBank/DDBJ whole genome shotgun (WGS) entry which is preliminary data.</text>
</comment>
<dbReference type="EMBL" id="PJQY01002662">
    <property type="protein sequence ID" value="PQP91816.1"/>
    <property type="molecule type" value="Genomic_DNA"/>
</dbReference>
<name>A0A314XIE9_PRUYE</name>
<gene>
    <name evidence="1" type="ORF">Pyn_34039</name>
</gene>
<sequence length="78" mass="9307">MKLQNLGLGFSFRIVTGRKLWKFERRRIEKRTIGATVQFGSFTRRQGIFWSRHVRTPLIFLQLTKRTCELCSLDFRGD</sequence>
<organism evidence="1 2">
    <name type="scientific">Prunus yedoensis var. nudiflora</name>
    <dbReference type="NCBI Taxonomy" id="2094558"/>
    <lineage>
        <taxon>Eukaryota</taxon>
        <taxon>Viridiplantae</taxon>
        <taxon>Streptophyta</taxon>
        <taxon>Embryophyta</taxon>
        <taxon>Tracheophyta</taxon>
        <taxon>Spermatophyta</taxon>
        <taxon>Magnoliopsida</taxon>
        <taxon>eudicotyledons</taxon>
        <taxon>Gunneridae</taxon>
        <taxon>Pentapetalae</taxon>
        <taxon>rosids</taxon>
        <taxon>fabids</taxon>
        <taxon>Rosales</taxon>
        <taxon>Rosaceae</taxon>
        <taxon>Amygdaloideae</taxon>
        <taxon>Amygdaleae</taxon>
        <taxon>Prunus</taxon>
    </lineage>
</organism>